<organism evidence="8 9">
    <name type="scientific">Microdochium bolleyi</name>
    <dbReference type="NCBI Taxonomy" id="196109"/>
    <lineage>
        <taxon>Eukaryota</taxon>
        <taxon>Fungi</taxon>
        <taxon>Dikarya</taxon>
        <taxon>Ascomycota</taxon>
        <taxon>Pezizomycotina</taxon>
        <taxon>Sordariomycetes</taxon>
        <taxon>Xylariomycetidae</taxon>
        <taxon>Xylariales</taxon>
        <taxon>Microdochiaceae</taxon>
        <taxon>Microdochium</taxon>
    </lineage>
</organism>
<feature type="compositionally biased region" description="Low complexity" evidence="7">
    <location>
        <begin position="328"/>
        <end position="362"/>
    </location>
</feature>
<comment type="similarity">
    <text evidence="2">Belongs to the TRM6/GCD10 family.</text>
</comment>
<dbReference type="InParanoid" id="A0A136JJM8"/>
<evidence type="ECO:0000256" key="4">
    <source>
        <dbReference type="ARBA" id="ARBA00022694"/>
    </source>
</evidence>
<keyword evidence="5" id="KW-0539">Nucleus</keyword>
<evidence type="ECO:0000256" key="6">
    <source>
        <dbReference type="ARBA" id="ARBA00032319"/>
    </source>
</evidence>
<evidence type="ECO:0000256" key="2">
    <source>
        <dbReference type="ARBA" id="ARBA00008320"/>
    </source>
</evidence>
<dbReference type="STRING" id="196109.A0A136JJM8"/>
<dbReference type="GO" id="GO:0030488">
    <property type="term" value="P:tRNA methylation"/>
    <property type="evidence" value="ECO:0007669"/>
    <property type="project" value="InterPro"/>
</dbReference>
<dbReference type="EMBL" id="KQ964245">
    <property type="protein sequence ID" value="KXJ97358.1"/>
    <property type="molecule type" value="Genomic_DNA"/>
</dbReference>
<evidence type="ECO:0000256" key="7">
    <source>
        <dbReference type="SAM" id="MobiDB-lite"/>
    </source>
</evidence>
<comment type="subcellular location">
    <subcellularLocation>
        <location evidence="1">Nucleus</location>
    </subcellularLocation>
</comment>
<name>A0A136JJM8_9PEZI</name>
<evidence type="ECO:0000256" key="1">
    <source>
        <dbReference type="ARBA" id="ARBA00004123"/>
    </source>
</evidence>
<reference evidence="9" key="1">
    <citation type="submission" date="2016-02" db="EMBL/GenBank/DDBJ databases">
        <title>Draft genome sequence of Microdochium bolleyi, a fungal endophyte of beachgrass.</title>
        <authorList>
            <consortium name="DOE Joint Genome Institute"/>
            <person name="David A.S."/>
            <person name="May G."/>
            <person name="Haridas S."/>
            <person name="Lim J."/>
            <person name="Wang M."/>
            <person name="Labutti K."/>
            <person name="Lipzen A."/>
            <person name="Barry K."/>
            <person name="Grigoriev I.V."/>
        </authorList>
    </citation>
    <scope>NUCLEOTIDE SEQUENCE [LARGE SCALE GENOMIC DNA]</scope>
    <source>
        <strain evidence="9">J235TASD1</strain>
    </source>
</reference>
<evidence type="ECO:0000313" key="9">
    <source>
        <dbReference type="Proteomes" id="UP000070501"/>
    </source>
</evidence>
<feature type="compositionally biased region" description="Basic and acidic residues" evidence="7">
    <location>
        <begin position="308"/>
        <end position="325"/>
    </location>
</feature>
<feature type="region of interest" description="Disordered" evidence="7">
    <location>
        <begin position="608"/>
        <end position="627"/>
    </location>
</feature>
<gene>
    <name evidence="8" type="ORF">Micbo1qcDRAFT_230033</name>
</gene>
<evidence type="ECO:0000313" key="8">
    <source>
        <dbReference type="EMBL" id="KXJ97358.1"/>
    </source>
</evidence>
<feature type="region of interest" description="Disordered" evidence="7">
    <location>
        <begin position="85"/>
        <end position="117"/>
    </location>
</feature>
<keyword evidence="4" id="KW-0819">tRNA processing</keyword>
<dbReference type="GO" id="GO:0031515">
    <property type="term" value="C:tRNA (m1A) methyltransferase complex"/>
    <property type="evidence" value="ECO:0007669"/>
    <property type="project" value="InterPro"/>
</dbReference>
<accession>A0A136JJM8</accession>
<feature type="compositionally biased region" description="Polar residues" evidence="7">
    <location>
        <begin position="85"/>
        <end position="95"/>
    </location>
</feature>
<feature type="compositionally biased region" description="Basic residues" evidence="7">
    <location>
        <begin position="615"/>
        <end position="627"/>
    </location>
</feature>
<evidence type="ECO:0000256" key="3">
    <source>
        <dbReference type="ARBA" id="ARBA00021704"/>
    </source>
</evidence>
<dbReference type="PANTHER" id="PTHR12945">
    <property type="entry name" value="TRANSLATION INITIATION FACTOR EIF3-RELATED"/>
    <property type="match status" value="1"/>
</dbReference>
<feature type="region of interest" description="Disordered" evidence="7">
    <location>
        <begin position="297"/>
        <end position="366"/>
    </location>
</feature>
<dbReference type="InterPro" id="IPR017423">
    <property type="entry name" value="TRM6"/>
</dbReference>
<dbReference type="AlphaFoldDB" id="A0A136JJM8"/>
<keyword evidence="9" id="KW-1185">Reference proteome</keyword>
<proteinExistence type="inferred from homology"/>
<evidence type="ECO:0000256" key="5">
    <source>
        <dbReference type="ARBA" id="ARBA00023242"/>
    </source>
</evidence>
<protein>
    <recommendedName>
        <fullName evidence="3">tRNA (adenine(58)-N(1))-methyltransferase non-catalytic subunit TRM6</fullName>
    </recommendedName>
    <alternativeName>
        <fullName evidence="6">tRNA(m1A58)-methyltransferase subunit TRM6</fullName>
    </alternativeName>
</protein>
<dbReference type="Proteomes" id="UP000070501">
    <property type="component" value="Unassembled WGS sequence"/>
</dbReference>
<dbReference type="PANTHER" id="PTHR12945:SF0">
    <property type="entry name" value="TRNA (ADENINE(58)-N(1))-METHYLTRANSFERASE NON-CATALYTIC SUBUNIT TRM6"/>
    <property type="match status" value="1"/>
</dbReference>
<dbReference type="Pfam" id="PF04189">
    <property type="entry name" value="Gcd10p"/>
    <property type="match status" value="1"/>
</dbReference>
<sequence length="627" mass="68574">MHSLVQPNSWVAIKLPTGALRILQATPNTTISLGKYGTFPSNLIIQRPFHLTYELEDRREDESFNRLRIVPASELYQDVLTSGDSANATEAQSTPLPDGDDDAAASGTGSAEPSGVEFSLVDPESGAVVAKTNRVDIDAAVAATQTLTMEEIEALKKHGTNAGQDLIAKLMLSHTAIDQKTEYSLAKYKLLKTKKYIRRFSVLPLDVPLLNHWLLEEKDPSKILDMREEMIGLLGCWANIHFGGEESCEGQEIVVGDDGQAAPAKSLEDASGRWLAIDDTGGLLVAAMAERMGVLFSPAATHGPQPTTEKKDSKPKTSEGDKELDQNTAPAESTSATTEQPAQTQAADEQQQAATKPATQQQKRPHNDLQIPFSQTNTLTVIHTNSQPNLSYLRYFDYDAANPPAAHVHPLARHLLTLTWLQLLDPAADTTYSAELASSTPEEVRSWKANRRGNYHRKRRRWARVRHIVDTTRQGGFSGLVVASTMDPISIMRHAVPLLAGGAPVAIYSQSVEPLSALMDCYSIARRAAWVQSPPAELEGVTDADELEAWQGNDEFPLNPTLLLGASLQTSRVRKWQVLPNRTHPLMTSRGGAEGYVFTAFRVKPAEGKVEARGKARSKKRKVGEES</sequence>
<dbReference type="FunCoup" id="A0A136JJM8">
    <property type="interactions" value="903"/>
</dbReference>
<dbReference type="GO" id="GO:0005634">
    <property type="term" value="C:nucleus"/>
    <property type="evidence" value="ECO:0007669"/>
    <property type="project" value="UniProtKB-SubCell"/>
</dbReference>
<dbReference type="OrthoDB" id="10254665at2759"/>